<dbReference type="PANTHER" id="PTHR10315:SF96">
    <property type="entry name" value="SIAH-TYPE DOMAIN-CONTAINING PROTEIN"/>
    <property type="match status" value="1"/>
</dbReference>
<dbReference type="Proteomes" id="UP000604825">
    <property type="component" value="Unassembled WGS sequence"/>
</dbReference>
<dbReference type="InterPro" id="IPR049548">
    <property type="entry name" value="Sina-like_RING"/>
</dbReference>
<evidence type="ECO:0000256" key="4">
    <source>
        <dbReference type="ARBA" id="ARBA00012483"/>
    </source>
</evidence>
<keyword evidence="13" id="KW-1185">Reference proteome</keyword>
<dbReference type="Pfam" id="PF21362">
    <property type="entry name" value="Sina_RING"/>
    <property type="match status" value="1"/>
</dbReference>
<evidence type="ECO:0000256" key="3">
    <source>
        <dbReference type="ARBA" id="ARBA00009119"/>
    </source>
</evidence>
<dbReference type="OrthoDB" id="689045at2759"/>
<evidence type="ECO:0000256" key="8">
    <source>
        <dbReference type="ARBA" id="ARBA00022786"/>
    </source>
</evidence>
<evidence type="ECO:0000256" key="10">
    <source>
        <dbReference type="PROSITE-ProRule" id="PRU00455"/>
    </source>
</evidence>
<dbReference type="PROSITE" id="PS51081">
    <property type="entry name" value="ZF_SIAH"/>
    <property type="match status" value="1"/>
</dbReference>
<gene>
    <name evidence="12" type="ORF">NCGR_LOCUS58687</name>
</gene>
<feature type="domain" description="SIAH-type" evidence="11">
    <location>
        <begin position="132"/>
        <end position="190"/>
    </location>
</feature>
<dbReference type="GO" id="GO:0061630">
    <property type="term" value="F:ubiquitin protein ligase activity"/>
    <property type="evidence" value="ECO:0007669"/>
    <property type="project" value="UniProtKB-EC"/>
</dbReference>
<dbReference type="InterPro" id="IPR013083">
    <property type="entry name" value="Znf_RING/FYVE/PHD"/>
</dbReference>
<dbReference type="GO" id="GO:0008270">
    <property type="term" value="F:zinc ion binding"/>
    <property type="evidence" value="ECO:0007669"/>
    <property type="project" value="UniProtKB-KW"/>
</dbReference>
<keyword evidence="8" id="KW-0833">Ubl conjugation pathway</keyword>
<proteinExistence type="inferred from homology"/>
<evidence type="ECO:0000256" key="2">
    <source>
        <dbReference type="ARBA" id="ARBA00004906"/>
    </source>
</evidence>
<dbReference type="GO" id="GO:0016567">
    <property type="term" value="P:protein ubiquitination"/>
    <property type="evidence" value="ECO:0007669"/>
    <property type="project" value="UniProtKB-UniPathway"/>
</dbReference>
<dbReference type="InterPro" id="IPR052088">
    <property type="entry name" value="E3_ubiquitin-ligase_SINA"/>
</dbReference>
<accession>A0A811RZ82</accession>
<dbReference type="PANTHER" id="PTHR10315">
    <property type="entry name" value="E3 UBIQUITIN PROTEIN LIGASE SIAH"/>
    <property type="match status" value="1"/>
</dbReference>
<dbReference type="GO" id="GO:0005737">
    <property type="term" value="C:cytoplasm"/>
    <property type="evidence" value="ECO:0007669"/>
    <property type="project" value="TreeGrafter"/>
</dbReference>
<evidence type="ECO:0000259" key="11">
    <source>
        <dbReference type="PROSITE" id="PS51081"/>
    </source>
</evidence>
<dbReference type="InterPro" id="IPR013010">
    <property type="entry name" value="Znf_SIAH"/>
</dbReference>
<evidence type="ECO:0000256" key="9">
    <source>
        <dbReference type="ARBA" id="ARBA00022833"/>
    </source>
</evidence>
<evidence type="ECO:0000256" key="7">
    <source>
        <dbReference type="ARBA" id="ARBA00022771"/>
    </source>
</evidence>
<evidence type="ECO:0000256" key="5">
    <source>
        <dbReference type="ARBA" id="ARBA00022679"/>
    </source>
</evidence>
<comment type="similarity">
    <text evidence="3">Belongs to the SINA (Seven in absentia) family.</text>
</comment>
<comment type="pathway">
    <text evidence="2">Protein modification; protein ubiquitination.</text>
</comment>
<dbReference type="AlphaFoldDB" id="A0A811RZ82"/>
<sequence length="335" mass="36310">MSDRWSSSTMLAGGREPNWMRSSLVDAGGWRLHTPAGGWEPWGTTGGGTKNGSSPGSAMVHDVTVADEDVDVLECGICYCPLKPPIFQCAKGHVVCSLCSDRLKDAVKCHVCRVAMPGGYQRCHTMERVVDSVRMPCPHAPYGCDTRTAYHLQEEHLLECPHAPCCCPGNACCFIGSVAMLVMHLKAVHGWPCTADIRAGESFGVYLRDGFNFLTAVRGSTQYLLLLNMASTPFDHAISAVLVGSLAATPFDHAISAVLVGSLAATAISSSSPATSKNTTCELELYFMQFKHVQLLQRGHYQKSRFQVECMCPSNGLPDPARSQRLFPVLRPKVC</sequence>
<dbReference type="SUPFAM" id="SSF49599">
    <property type="entry name" value="TRAF domain-like"/>
    <property type="match status" value="1"/>
</dbReference>
<evidence type="ECO:0000313" key="12">
    <source>
        <dbReference type="EMBL" id="CAD6334589.1"/>
    </source>
</evidence>
<keyword evidence="7 10" id="KW-0863">Zinc-finger</keyword>
<dbReference type="CDD" id="cd16571">
    <property type="entry name" value="RING-HC_SIAHs"/>
    <property type="match status" value="1"/>
</dbReference>
<evidence type="ECO:0000256" key="1">
    <source>
        <dbReference type="ARBA" id="ARBA00000900"/>
    </source>
</evidence>
<keyword evidence="6" id="KW-0479">Metal-binding</keyword>
<comment type="catalytic activity">
    <reaction evidence="1">
        <text>S-ubiquitinyl-[E2 ubiquitin-conjugating enzyme]-L-cysteine + [acceptor protein]-L-lysine = [E2 ubiquitin-conjugating enzyme]-L-cysteine + N(6)-ubiquitinyl-[acceptor protein]-L-lysine.</text>
        <dbReference type="EC" id="2.3.2.27"/>
    </reaction>
</comment>
<keyword evidence="9" id="KW-0862">Zinc</keyword>
<comment type="caution">
    <text evidence="12">The sequence shown here is derived from an EMBL/GenBank/DDBJ whole genome shotgun (WGS) entry which is preliminary data.</text>
</comment>
<keyword evidence="5" id="KW-0808">Transferase</keyword>
<evidence type="ECO:0000313" key="13">
    <source>
        <dbReference type="Proteomes" id="UP000604825"/>
    </source>
</evidence>
<name>A0A811RZ82_9POAL</name>
<dbReference type="EC" id="2.3.2.27" evidence="4"/>
<reference evidence="12" key="1">
    <citation type="submission" date="2020-10" db="EMBL/GenBank/DDBJ databases">
        <authorList>
            <person name="Han B."/>
            <person name="Lu T."/>
            <person name="Zhao Q."/>
            <person name="Huang X."/>
            <person name="Zhao Y."/>
        </authorList>
    </citation>
    <scope>NUCLEOTIDE SEQUENCE</scope>
</reference>
<dbReference type="Gene3D" id="3.30.40.10">
    <property type="entry name" value="Zinc/RING finger domain, C3HC4 (zinc finger)"/>
    <property type="match status" value="1"/>
</dbReference>
<protein>
    <recommendedName>
        <fullName evidence="4">RING-type E3 ubiquitin transferase</fullName>
        <ecNumber evidence="4">2.3.2.27</ecNumber>
    </recommendedName>
</protein>
<evidence type="ECO:0000256" key="6">
    <source>
        <dbReference type="ARBA" id="ARBA00022723"/>
    </source>
</evidence>
<dbReference type="EMBL" id="CAJGYO010000017">
    <property type="protein sequence ID" value="CAD6334589.1"/>
    <property type="molecule type" value="Genomic_DNA"/>
</dbReference>
<dbReference type="UniPathway" id="UPA00143"/>
<dbReference type="Pfam" id="PF21361">
    <property type="entry name" value="Sina_ZnF"/>
    <property type="match status" value="1"/>
</dbReference>
<organism evidence="12 13">
    <name type="scientific">Miscanthus lutarioriparius</name>
    <dbReference type="NCBI Taxonomy" id="422564"/>
    <lineage>
        <taxon>Eukaryota</taxon>
        <taxon>Viridiplantae</taxon>
        <taxon>Streptophyta</taxon>
        <taxon>Embryophyta</taxon>
        <taxon>Tracheophyta</taxon>
        <taxon>Spermatophyta</taxon>
        <taxon>Magnoliopsida</taxon>
        <taxon>Liliopsida</taxon>
        <taxon>Poales</taxon>
        <taxon>Poaceae</taxon>
        <taxon>PACMAD clade</taxon>
        <taxon>Panicoideae</taxon>
        <taxon>Andropogonodae</taxon>
        <taxon>Andropogoneae</taxon>
        <taxon>Saccharinae</taxon>
        <taxon>Miscanthus</taxon>
    </lineage>
</organism>